<dbReference type="OrthoDB" id="283616at2"/>
<dbReference type="EMBL" id="BEXT01000001">
    <property type="protein sequence ID" value="GBC61374.1"/>
    <property type="molecule type" value="Genomic_DNA"/>
</dbReference>
<dbReference type="Proteomes" id="UP000288096">
    <property type="component" value="Unassembled WGS sequence"/>
</dbReference>
<dbReference type="SUPFAM" id="SSF102405">
    <property type="entry name" value="MCP/YpsA-like"/>
    <property type="match status" value="1"/>
</dbReference>
<name>A0A401FWR4_9BACT</name>
<protein>
    <recommendedName>
        <fullName evidence="1">DUF6794 domain-containing protein</fullName>
    </recommendedName>
</protein>
<sequence>MIKKIISGGQAGVERAALDVARKHYMDYGGWVPRWRAEEDDTLVKDYRLRMAPRENYVQVTEQNILDADGVLIIGKGQATGNSALNQRMAERHGRPWLHIDLDVLPAFEAAKQTEVWISKHRIGVLAVTGPKADKTLDMYQIATDILETVLQLTVIDPRRYEANPMNPIPNPADQRLEEFIRLPKTVQEAVELLLRTLTFKERTRIANMTENHLDTLMPSLGTYIRNEFRMWAGNEPLMRDCRTYAGKAGEDPATVIIKEVWTQLQRADNVLRVVK</sequence>
<feature type="domain" description="DUF6794" evidence="1">
    <location>
        <begin position="184"/>
        <end position="265"/>
    </location>
</feature>
<comment type="caution">
    <text evidence="2">The sequence shown here is derived from an EMBL/GenBank/DDBJ whole genome shotgun (WGS) entry which is preliminary data.</text>
</comment>
<evidence type="ECO:0000259" key="1">
    <source>
        <dbReference type="Pfam" id="PF20594"/>
    </source>
</evidence>
<proteinExistence type="predicted"/>
<organism evidence="2 3">
    <name type="scientific">Desulfonema ishimotonii</name>
    <dbReference type="NCBI Taxonomy" id="45657"/>
    <lineage>
        <taxon>Bacteria</taxon>
        <taxon>Pseudomonadati</taxon>
        <taxon>Thermodesulfobacteriota</taxon>
        <taxon>Desulfobacteria</taxon>
        <taxon>Desulfobacterales</taxon>
        <taxon>Desulfococcaceae</taxon>
        <taxon>Desulfonema</taxon>
    </lineage>
</organism>
<accession>A0A401FWR4</accession>
<dbReference type="RefSeq" id="WP_124328675.1">
    <property type="nucleotide sequence ID" value="NZ_BEXT01000001.1"/>
</dbReference>
<evidence type="ECO:0000313" key="2">
    <source>
        <dbReference type="EMBL" id="GBC61374.1"/>
    </source>
</evidence>
<dbReference type="Pfam" id="PF12694">
    <property type="entry name" value="cpYpsA"/>
    <property type="match status" value="1"/>
</dbReference>
<dbReference type="AlphaFoldDB" id="A0A401FWR4"/>
<keyword evidence="3" id="KW-1185">Reference proteome</keyword>
<reference evidence="3" key="2">
    <citation type="submission" date="2019-01" db="EMBL/GenBank/DDBJ databases">
        <title>Genome sequence of Desulfonema ishimotonii strain Tokyo 01.</title>
        <authorList>
            <person name="Fukui M."/>
        </authorList>
    </citation>
    <scope>NUCLEOTIDE SEQUENCE [LARGE SCALE GENOMIC DNA]</scope>
    <source>
        <strain evidence="3">Tokyo 01</strain>
    </source>
</reference>
<reference evidence="3" key="1">
    <citation type="submission" date="2017-11" db="EMBL/GenBank/DDBJ databases">
        <authorList>
            <person name="Watanabe M."/>
            <person name="Kojima H."/>
        </authorList>
    </citation>
    <scope>NUCLEOTIDE SEQUENCE [LARGE SCALE GENOMIC DNA]</scope>
    <source>
        <strain evidence="3">Tokyo 01</strain>
    </source>
</reference>
<evidence type="ECO:0000313" key="3">
    <source>
        <dbReference type="Proteomes" id="UP000288096"/>
    </source>
</evidence>
<dbReference type="InterPro" id="IPR024755">
    <property type="entry name" value="cpYpsA"/>
</dbReference>
<dbReference type="Pfam" id="PF20594">
    <property type="entry name" value="DUF6794"/>
    <property type="match status" value="1"/>
</dbReference>
<dbReference type="InterPro" id="IPR046744">
    <property type="entry name" value="DUF6794"/>
</dbReference>
<dbReference type="Gene3D" id="3.40.50.450">
    <property type="match status" value="1"/>
</dbReference>
<gene>
    <name evidence="2" type="ORF">DENIS_2334</name>
</gene>